<feature type="compositionally biased region" description="Basic and acidic residues" evidence="1">
    <location>
        <begin position="231"/>
        <end position="241"/>
    </location>
</feature>
<proteinExistence type="predicted"/>
<dbReference type="InterPro" id="IPR040676">
    <property type="entry name" value="DUF5641"/>
</dbReference>
<accession>A0A0A9XWI0</accession>
<dbReference type="InterPro" id="IPR036397">
    <property type="entry name" value="RNaseH_sf"/>
</dbReference>
<keyword evidence="3" id="KW-0436">Ligase</keyword>
<name>A0A0A9XWI0_LYGHE</name>
<dbReference type="Gene3D" id="3.30.420.10">
    <property type="entry name" value="Ribonuclease H-like superfamily/Ribonuclease H"/>
    <property type="match status" value="1"/>
</dbReference>
<protein>
    <submittedName>
        <fullName evidence="3">UDP-N-acetylmuramoyl-L-alanyl-D-glutamate--2, 6-diaminopimelate ligase</fullName>
    </submittedName>
</protein>
<feature type="domain" description="DUF5641" evidence="2">
    <location>
        <begin position="109"/>
        <end position="199"/>
    </location>
</feature>
<evidence type="ECO:0000259" key="2">
    <source>
        <dbReference type="Pfam" id="PF18701"/>
    </source>
</evidence>
<feature type="region of interest" description="Disordered" evidence="1">
    <location>
        <begin position="222"/>
        <end position="249"/>
    </location>
</feature>
<dbReference type="EMBL" id="GBHO01022009">
    <property type="protein sequence ID" value="JAG21595.1"/>
    <property type="molecule type" value="Transcribed_RNA"/>
</dbReference>
<dbReference type="InterPro" id="IPR012337">
    <property type="entry name" value="RNaseH-like_sf"/>
</dbReference>
<dbReference type="SUPFAM" id="SSF53098">
    <property type="entry name" value="Ribonuclease H-like"/>
    <property type="match status" value="1"/>
</dbReference>
<evidence type="ECO:0000313" key="3">
    <source>
        <dbReference type="EMBL" id="JAG21595.1"/>
    </source>
</evidence>
<gene>
    <name evidence="3" type="primary">murE_9</name>
    <name evidence="3" type="ORF">CM83_18962</name>
</gene>
<feature type="non-terminal residue" evidence="3">
    <location>
        <position position="1"/>
    </location>
</feature>
<dbReference type="AlphaFoldDB" id="A0A0A9XWI0"/>
<dbReference type="PANTHER" id="PTHR47331:SF2">
    <property type="match status" value="1"/>
</dbReference>
<sequence length="272" mass="31121">AAQGAIDRIEWRFNPPRAAWWGGFWERMIGVLKALLKRMLGKACLNYEELCTIAYECATYVNQRPLTYLSENPSDPVPVSPQMFLQELPRNGLPDCDAADANTFKRRIQHRLRLKEELKWRFRTEYLGQLILDSGGFRDRRGPLVGEMVLIGSDDKKRIDWPLAVIAELIPGHDGKCRAVKLRTANGIFTRAIQHIYPLEIMPPQDSAPDLALEPIDDFEALDDPANPDVESSHSQEEVSRRTRKNPTQRTVMKNVETRCGRKIKLPVRYAV</sequence>
<evidence type="ECO:0000256" key="1">
    <source>
        <dbReference type="SAM" id="MobiDB-lite"/>
    </source>
</evidence>
<reference evidence="3" key="1">
    <citation type="journal article" date="2014" name="PLoS ONE">
        <title>Transcriptome-Based Identification of ABC Transporters in the Western Tarnished Plant Bug Lygus hesperus.</title>
        <authorList>
            <person name="Hull J.J."/>
            <person name="Chaney K."/>
            <person name="Geib S.M."/>
            <person name="Fabrick J.A."/>
            <person name="Brent C.S."/>
            <person name="Walsh D."/>
            <person name="Lavine L.C."/>
        </authorList>
    </citation>
    <scope>NUCLEOTIDE SEQUENCE</scope>
</reference>
<dbReference type="PANTHER" id="PTHR47331">
    <property type="entry name" value="PHD-TYPE DOMAIN-CONTAINING PROTEIN"/>
    <property type="match status" value="1"/>
</dbReference>
<reference evidence="3" key="2">
    <citation type="submission" date="2014-07" db="EMBL/GenBank/DDBJ databases">
        <authorList>
            <person name="Hull J."/>
        </authorList>
    </citation>
    <scope>NUCLEOTIDE SEQUENCE</scope>
</reference>
<dbReference type="GO" id="GO:0016874">
    <property type="term" value="F:ligase activity"/>
    <property type="evidence" value="ECO:0007669"/>
    <property type="project" value="UniProtKB-KW"/>
</dbReference>
<dbReference type="GO" id="GO:0003676">
    <property type="term" value="F:nucleic acid binding"/>
    <property type="evidence" value="ECO:0007669"/>
    <property type="project" value="InterPro"/>
</dbReference>
<dbReference type="Pfam" id="PF18701">
    <property type="entry name" value="DUF5641"/>
    <property type="match status" value="1"/>
</dbReference>
<organism evidence="3">
    <name type="scientific">Lygus hesperus</name>
    <name type="common">Western plant bug</name>
    <dbReference type="NCBI Taxonomy" id="30085"/>
    <lineage>
        <taxon>Eukaryota</taxon>
        <taxon>Metazoa</taxon>
        <taxon>Ecdysozoa</taxon>
        <taxon>Arthropoda</taxon>
        <taxon>Hexapoda</taxon>
        <taxon>Insecta</taxon>
        <taxon>Pterygota</taxon>
        <taxon>Neoptera</taxon>
        <taxon>Paraneoptera</taxon>
        <taxon>Hemiptera</taxon>
        <taxon>Heteroptera</taxon>
        <taxon>Panheteroptera</taxon>
        <taxon>Cimicomorpha</taxon>
        <taxon>Miridae</taxon>
        <taxon>Mirini</taxon>
        <taxon>Lygus</taxon>
    </lineage>
</organism>